<keyword evidence="2" id="KW-1185">Reference proteome</keyword>
<evidence type="ECO:0008006" key="3">
    <source>
        <dbReference type="Google" id="ProtNLM"/>
    </source>
</evidence>
<name>A0ABY6RES4_9MYCO</name>
<reference evidence="1 2" key="1">
    <citation type="submission" date="2018-09" db="EMBL/GenBank/DDBJ databases">
        <authorList>
            <person name="Tagini F."/>
        </authorList>
    </citation>
    <scope>NUCLEOTIDE SEQUENCE [LARGE SCALE GENOMIC DNA]</scope>
    <source>
        <strain evidence="1 2">MK4</strain>
    </source>
</reference>
<sequence>MSGMDVEVAVPFWLDRPDHEAMEVALAASDAGFDALWIGEMAPSPWEKAAT</sequence>
<gene>
    <name evidence="1" type="ORF">LAUMK4_01296</name>
</gene>
<evidence type="ECO:0000313" key="1">
    <source>
        <dbReference type="EMBL" id="VAZ90148.1"/>
    </source>
</evidence>
<dbReference type="EMBL" id="UPHM01000023">
    <property type="protein sequence ID" value="VAZ90148.1"/>
    <property type="molecule type" value="Genomic_DNA"/>
</dbReference>
<organism evidence="1 2">
    <name type="scientific">Mycobacterium persicum</name>
    <dbReference type="NCBI Taxonomy" id="1487726"/>
    <lineage>
        <taxon>Bacteria</taxon>
        <taxon>Bacillati</taxon>
        <taxon>Actinomycetota</taxon>
        <taxon>Actinomycetes</taxon>
        <taxon>Mycobacteriales</taxon>
        <taxon>Mycobacteriaceae</taxon>
        <taxon>Mycobacterium</taxon>
    </lineage>
</organism>
<accession>A0ABY6RES4</accession>
<proteinExistence type="predicted"/>
<dbReference type="Proteomes" id="UP000271464">
    <property type="component" value="Unassembled WGS sequence"/>
</dbReference>
<comment type="caution">
    <text evidence="1">The sequence shown here is derived from an EMBL/GenBank/DDBJ whole genome shotgun (WGS) entry which is preliminary data.</text>
</comment>
<protein>
    <recommendedName>
        <fullName evidence="3">LLM class F420-dependent oxidoreductase</fullName>
    </recommendedName>
</protein>
<evidence type="ECO:0000313" key="2">
    <source>
        <dbReference type="Proteomes" id="UP000271464"/>
    </source>
</evidence>